<organism evidence="1 2">
    <name type="scientific">Smallanthus sonchifolius</name>
    <dbReference type="NCBI Taxonomy" id="185202"/>
    <lineage>
        <taxon>Eukaryota</taxon>
        <taxon>Viridiplantae</taxon>
        <taxon>Streptophyta</taxon>
        <taxon>Embryophyta</taxon>
        <taxon>Tracheophyta</taxon>
        <taxon>Spermatophyta</taxon>
        <taxon>Magnoliopsida</taxon>
        <taxon>eudicotyledons</taxon>
        <taxon>Gunneridae</taxon>
        <taxon>Pentapetalae</taxon>
        <taxon>asterids</taxon>
        <taxon>campanulids</taxon>
        <taxon>Asterales</taxon>
        <taxon>Asteraceae</taxon>
        <taxon>Asteroideae</taxon>
        <taxon>Heliantheae alliance</taxon>
        <taxon>Millerieae</taxon>
        <taxon>Smallanthus</taxon>
    </lineage>
</organism>
<dbReference type="Proteomes" id="UP001056120">
    <property type="component" value="Linkage Group LG01"/>
</dbReference>
<reference evidence="2" key="1">
    <citation type="journal article" date="2022" name="Mol. Ecol. Resour.">
        <title>The genomes of chicory, endive, great burdock and yacon provide insights into Asteraceae palaeo-polyploidization history and plant inulin production.</title>
        <authorList>
            <person name="Fan W."/>
            <person name="Wang S."/>
            <person name="Wang H."/>
            <person name="Wang A."/>
            <person name="Jiang F."/>
            <person name="Liu H."/>
            <person name="Zhao H."/>
            <person name="Xu D."/>
            <person name="Zhang Y."/>
        </authorList>
    </citation>
    <scope>NUCLEOTIDE SEQUENCE [LARGE SCALE GENOMIC DNA]</scope>
    <source>
        <strain evidence="2">cv. Yunnan</strain>
    </source>
</reference>
<name>A0ACB9KDB1_9ASTR</name>
<proteinExistence type="predicted"/>
<evidence type="ECO:0000313" key="1">
    <source>
        <dbReference type="EMBL" id="KAI3830264.1"/>
    </source>
</evidence>
<keyword evidence="2" id="KW-1185">Reference proteome</keyword>
<reference evidence="1 2" key="2">
    <citation type="journal article" date="2022" name="Mol. Ecol. Resour.">
        <title>The genomes of chicory, endive, great burdock and yacon provide insights into Asteraceae paleo-polyploidization history and plant inulin production.</title>
        <authorList>
            <person name="Fan W."/>
            <person name="Wang S."/>
            <person name="Wang H."/>
            <person name="Wang A."/>
            <person name="Jiang F."/>
            <person name="Liu H."/>
            <person name="Zhao H."/>
            <person name="Xu D."/>
            <person name="Zhang Y."/>
        </authorList>
    </citation>
    <scope>NUCLEOTIDE SEQUENCE [LARGE SCALE GENOMIC DNA]</scope>
    <source>
        <strain evidence="2">cv. Yunnan</strain>
        <tissue evidence="1">Leaves</tissue>
    </source>
</reference>
<comment type="caution">
    <text evidence="1">The sequence shown here is derived from an EMBL/GenBank/DDBJ whole genome shotgun (WGS) entry which is preliminary data.</text>
</comment>
<evidence type="ECO:0000313" key="2">
    <source>
        <dbReference type="Proteomes" id="UP001056120"/>
    </source>
</evidence>
<dbReference type="EMBL" id="CM042018">
    <property type="protein sequence ID" value="KAI3830264.1"/>
    <property type="molecule type" value="Genomic_DNA"/>
</dbReference>
<sequence length="175" mass="19561">MVFQASPTSSPSSPKSTRFHHRRNTAAPCLFFQQWCFRRVQLLPQAAPNQPDSTTVATPQPLVCFSSNGVSGEPNFFPKQPQIDPIPPPSQHRSPLFVFPAMVFQASPTSSPSSPKSTRFHHRRNTAAPCLFFKQWCFRRAQLLPQAAPNRPDSTTVDEERAELKNEGEVCGSRV</sequence>
<gene>
    <name evidence="1" type="ORF">L1987_04401</name>
</gene>
<accession>A0ACB9KDB1</accession>
<protein>
    <submittedName>
        <fullName evidence="1">Uncharacterized protein</fullName>
    </submittedName>
</protein>